<dbReference type="InterPro" id="IPR011008">
    <property type="entry name" value="Dimeric_a/b-barrel"/>
</dbReference>
<gene>
    <name evidence="1" type="ORF">SIL87_14110</name>
</gene>
<dbReference type="SUPFAM" id="SSF54909">
    <property type="entry name" value="Dimeric alpha+beta barrel"/>
    <property type="match status" value="1"/>
</dbReference>
<dbReference type="NCBIfam" id="TIGR02118">
    <property type="entry name" value="EthD family reductase"/>
    <property type="match status" value="1"/>
</dbReference>
<dbReference type="AlphaFoldDB" id="A0AAW9DUA0"/>
<protein>
    <submittedName>
        <fullName evidence="1">EthD family reductase</fullName>
    </submittedName>
</protein>
<name>A0AAW9DUA0_ACIAO</name>
<comment type="caution">
    <text evidence="1">The sequence shown here is derived from an EMBL/GenBank/DDBJ whole genome shotgun (WGS) entry which is preliminary data.</text>
</comment>
<dbReference type="Gene3D" id="3.30.70.100">
    <property type="match status" value="1"/>
</dbReference>
<dbReference type="InterPro" id="IPR009799">
    <property type="entry name" value="EthD_dom"/>
</dbReference>
<keyword evidence="2" id="KW-1185">Reference proteome</keyword>
<sequence length="103" mass="11124">MIAISVLYPKTATSKFDTAYYHDSHMKLVDARWSHMGLHGSRVMHGVPGPDGGAPTYAVITILEFESMVAFGKAAEAHGAEIMGDIANFTDVSPILQFNEIAV</sequence>
<dbReference type="GO" id="GO:0016491">
    <property type="term" value="F:oxidoreductase activity"/>
    <property type="evidence" value="ECO:0007669"/>
    <property type="project" value="InterPro"/>
</dbReference>
<accession>A0AAW9DUA0</accession>
<evidence type="ECO:0000313" key="1">
    <source>
        <dbReference type="EMBL" id="MDX5931897.1"/>
    </source>
</evidence>
<dbReference type="PANTHER" id="PTHR40260">
    <property type="entry name" value="BLR8190 PROTEIN"/>
    <property type="match status" value="1"/>
</dbReference>
<organism evidence="1 2">
    <name type="scientific">Acidiphilium acidophilum</name>
    <name type="common">Thiobacillus acidophilus</name>
    <dbReference type="NCBI Taxonomy" id="76588"/>
    <lineage>
        <taxon>Bacteria</taxon>
        <taxon>Pseudomonadati</taxon>
        <taxon>Pseudomonadota</taxon>
        <taxon>Alphaproteobacteria</taxon>
        <taxon>Acetobacterales</taxon>
        <taxon>Acidocellaceae</taxon>
        <taxon>Acidiphilium</taxon>
    </lineage>
</organism>
<evidence type="ECO:0000313" key="2">
    <source>
        <dbReference type="Proteomes" id="UP001279553"/>
    </source>
</evidence>
<dbReference type="RefSeq" id="WP_319614775.1">
    <property type="nucleotide sequence ID" value="NZ_JAWXYB010000018.1"/>
</dbReference>
<dbReference type="EMBL" id="JAWXYB010000018">
    <property type="protein sequence ID" value="MDX5931897.1"/>
    <property type="molecule type" value="Genomic_DNA"/>
</dbReference>
<reference evidence="1 2" key="1">
    <citation type="submission" date="2023-11" db="EMBL/GenBank/DDBJ databases">
        <title>MicrobeMod: A computational toolkit for identifying prokaryotic methylation and restriction-modification with nanopore sequencing.</title>
        <authorList>
            <person name="Crits-Christoph A."/>
            <person name="Kang S.C."/>
            <person name="Lee H."/>
            <person name="Ostrov N."/>
        </authorList>
    </citation>
    <scope>NUCLEOTIDE SEQUENCE [LARGE SCALE GENOMIC DNA]</scope>
    <source>
        <strain evidence="1 2">DSMZ 700</strain>
    </source>
</reference>
<proteinExistence type="predicted"/>
<dbReference type="PANTHER" id="PTHR40260:SF2">
    <property type="entry name" value="BLR8190 PROTEIN"/>
    <property type="match status" value="1"/>
</dbReference>
<dbReference type="Proteomes" id="UP001279553">
    <property type="component" value="Unassembled WGS sequence"/>
</dbReference>